<comment type="similarity">
    <text evidence="1">Belongs to the PPR family. P subfamily.</text>
</comment>
<evidence type="ECO:0000313" key="5">
    <source>
        <dbReference type="Proteomes" id="UP000008311"/>
    </source>
</evidence>
<dbReference type="InParanoid" id="B9RSU1"/>
<sequence length="276" mass="32015">MARAPSSIVIFLRQSPSRYNSSTQTRKLNIECKDADFNRYGLNLNQNEEVFHSVKQHFTDVAKEVAQITRTKARWEQTLLSDFPSFNLTDPQFFFERLRLVVKLNVCEGGLVQDAVDVFVKFKDSSAFPSIVTWNSALLGCLNVGNNDLFWNDGQVLKGYELLREVLENGLVPRNVAFNALISGFCEQRNFSRVSELLHIIIAKNCTPDIYRYQEVIHGLCKSKMSLEAFRVFKDLKDRGYALNRVVYTMSYWHMVYSHRLYPTFLLFGSYVKWET</sequence>
<gene>
    <name evidence="4" type="ORF">RCOM_0678540</name>
</gene>
<dbReference type="PANTHER" id="PTHR47939:SF4">
    <property type="entry name" value="PENTACOTRIPEPTIDE-REPEAT REGION OF PRORP DOMAIN-CONTAINING PROTEIN"/>
    <property type="match status" value="1"/>
</dbReference>
<keyword evidence="5" id="KW-1185">Reference proteome</keyword>
<dbReference type="AlphaFoldDB" id="B9RSU1"/>
<evidence type="ECO:0000256" key="2">
    <source>
        <dbReference type="ARBA" id="ARBA00022737"/>
    </source>
</evidence>
<reference evidence="5" key="1">
    <citation type="journal article" date="2010" name="Nat. Biotechnol.">
        <title>Draft genome sequence of the oilseed species Ricinus communis.</title>
        <authorList>
            <person name="Chan A.P."/>
            <person name="Crabtree J."/>
            <person name="Zhao Q."/>
            <person name="Lorenzi H."/>
            <person name="Orvis J."/>
            <person name="Puiu D."/>
            <person name="Melake-Berhan A."/>
            <person name="Jones K.M."/>
            <person name="Redman J."/>
            <person name="Chen G."/>
            <person name="Cahoon E.B."/>
            <person name="Gedil M."/>
            <person name="Stanke M."/>
            <person name="Haas B.J."/>
            <person name="Wortman J.R."/>
            <person name="Fraser-Liggett C.M."/>
            <person name="Ravel J."/>
            <person name="Rabinowicz P.D."/>
        </authorList>
    </citation>
    <scope>NUCLEOTIDE SEQUENCE [LARGE SCALE GENOMIC DNA]</scope>
    <source>
        <strain evidence="5">cv. Hale</strain>
    </source>
</reference>
<keyword evidence="2" id="KW-0677">Repeat</keyword>
<organism evidence="4 5">
    <name type="scientific">Ricinus communis</name>
    <name type="common">Castor bean</name>
    <dbReference type="NCBI Taxonomy" id="3988"/>
    <lineage>
        <taxon>Eukaryota</taxon>
        <taxon>Viridiplantae</taxon>
        <taxon>Streptophyta</taxon>
        <taxon>Embryophyta</taxon>
        <taxon>Tracheophyta</taxon>
        <taxon>Spermatophyta</taxon>
        <taxon>Magnoliopsida</taxon>
        <taxon>eudicotyledons</taxon>
        <taxon>Gunneridae</taxon>
        <taxon>Pentapetalae</taxon>
        <taxon>rosids</taxon>
        <taxon>fabids</taxon>
        <taxon>Malpighiales</taxon>
        <taxon>Euphorbiaceae</taxon>
        <taxon>Acalyphoideae</taxon>
        <taxon>Acalypheae</taxon>
        <taxon>Ricinus</taxon>
    </lineage>
</organism>
<dbReference type="InterPro" id="IPR002885">
    <property type="entry name" value="PPR_rpt"/>
</dbReference>
<dbReference type="EMBL" id="EQ973812">
    <property type="protein sequence ID" value="EEF45424.1"/>
    <property type="molecule type" value="Genomic_DNA"/>
</dbReference>
<accession>B9RSU1</accession>
<name>B9RSU1_RICCO</name>
<dbReference type="PANTHER" id="PTHR47939">
    <property type="entry name" value="MEMBRANE-ASSOCIATED SALT-INDUCIBLE PROTEIN-LIKE"/>
    <property type="match status" value="1"/>
</dbReference>
<evidence type="ECO:0000313" key="4">
    <source>
        <dbReference type="EMBL" id="EEF45424.1"/>
    </source>
</evidence>
<dbReference type="Pfam" id="PF13041">
    <property type="entry name" value="PPR_2"/>
    <property type="match status" value="1"/>
</dbReference>
<evidence type="ECO:0000256" key="1">
    <source>
        <dbReference type="ARBA" id="ARBA00007626"/>
    </source>
</evidence>
<proteinExistence type="inferred from homology"/>
<dbReference type="Gene3D" id="1.25.40.10">
    <property type="entry name" value="Tetratricopeptide repeat domain"/>
    <property type="match status" value="1"/>
</dbReference>
<protein>
    <submittedName>
        <fullName evidence="4">Pentatricopeptide repeat-containing protein, putative</fullName>
    </submittedName>
</protein>
<dbReference type="eggNOG" id="KOG4197">
    <property type="taxonomic scope" value="Eukaryota"/>
</dbReference>
<dbReference type="NCBIfam" id="TIGR00756">
    <property type="entry name" value="PPR"/>
    <property type="match status" value="2"/>
</dbReference>
<dbReference type="Proteomes" id="UP000008311">
    <property type="component" value="Unassembled WGS sequence"/>
</dbReference>
<feature type="repeat" description="PPR" evidence="3">
    <location>
        <begin position="174"/>
        <end position="208"/>
    </location>
</feature>
<dbReference type="InterPro" id="IPR050667">
    <property type="entry name" value="PPR-containing_protein"/>
</dbReference>
<dbReference type="PROSITE" id="PS51375">
    <property type="entry name" value="PPR"/>
    <property type="match status" value="2"/>
</dbReference>
<evidence type="ECO:0000256" key="3">
    <source>
        <dbReference type="PROSITE-ProRule" id="PRU00708"/>
    </source>
</evidence>
<dbReference type="InterPro" id="IPR011990">
    <property type="entry name" value="TPR-like_helical_dom_sf"/>
</dbReference>
<feature type="repeat" description="PPR" evidence="3">
    <location>
        <begin position="209"/>
        <end position="243"/>
    </location>
</feature>
<dbReference type="FunCoup" id="B9RSU1">
    <property type="interactions" value="93"/>
</dbReference>